<evidence type="ECO:0000259" key="1">
    <source>
        <dbReference type="SMART" id="SM00579"/>
    </source>
</evidence>
<dbReference type="InterPro" id="IPR006566">
    <property type="entry name" value="FBD"/>
</dbReference>
<dbReference type="AlphaFoldDB" id="A0AAD4SE86"/>
<dbReference type="Pfam" id="PF08387">
    <property type="entry name" value="FBD"/>
    <property type="match status" value="1"/>
</dbReference>
<comment type="caution">
    <text evidence="2">The sequence shown here is derived from an EMBL/GenBank/DDBJ whole genome shotgun (WGS) entry which is preliminary data.</text>
</comment>
<keyword evidence="3" id="KW-1185">Reference proteome</keyword>
<feature type="domain" description="FBD" evidence="1">
    <location>
        <begin position="17"/>
        <end position="94"/>
    </location>
</feature>
<organism evidence="2 3">
    <name type="scientific">Papaver atlanticum</name>
    <dbReference type="NCBI Taxonomy" id="357466"/>
    <lineage>
        <taxon>Eukaryota</taxon>
        <taxon>Viridiplantae</taxon>
        <taxon>Streptophyta</taxon>
        <taxon>Embryophyta</taxon>
        <taxon>Tracheophyta</taxon>
        <taxon>Spermatophyta</taxon>
        <taxon>Magnoliopsida</taxon>
        <taxon>Ranunculales</taxon>
        <taxon>Papaveraceae</taxon>
        <taxon>Papaveroideae</taxon>
        <taxon>Papaver</taxon>
    </lineage>
</organism>
<evidence type="ECO:0000313" key="3">
    <source>
        <dbReference type="Proteomes" id="UP001202328"/>
    </source>
</evidence>
<feature type="non-terminal residue" evidence="2">
    <location>
        <position position="1"/>
    </location>
</feature>
<dbReference type="SMART" id="SM00579">
    <property type="entry name" value="FBD"/>
    <property type="match status" value="1"/>
</dbReference>
<sequence>SNLADVGDDWEAGFSSREMLSRLEYVQIDDVEGCDAELKLLTFLLKKAKVLEQIDIIFFRSCDGSRDSKRQVELFIKKIREVPTASSSINWKIIKTW</sequence>
<evidence type="ECO:0000313" key="2">
    <source>
        <dbReference type="EMBL" id="KAI3899999.1"/>
    </source>
</evidence>
<protein>
    <recommendedName>
        <fullName evidence="1">FBD domain-containing protein</fullName>
    </recommendedName>
</protein>
<accession>A0AAD4SE86</accession>
<proteinExistence type="predicted"/>
<gene>
    <name evidence="2" type="ORF">MKW98_000899</name>
</gene>
<dbReference type="Proteomes" id="UP001202328">
    <property type="component" value="Unassembled WGS sequence"/>
</dbReference>
<name>A0AAD4SE86_9MAGN</name>
<dbReference type="EMBL" id="JAJJMB010011750">
    <property type="protein sequence ID" value="KAI3899999.1"/>
    <property type="molecule type" value="Genomic_DNA"/>
</dbReference>
<reference evidence="2" key="1">
    <citation type="submission" date="2022-04" db="EMBL/GenBank/DDBJ databases">
        <title>A functionally conserved STORR gene fusion in Papaver species that diverged 16.8 million years ago.</title>
        <authorList>
            <person name="Catania T."/>
        </authorList>
    </citation>
    <scope>NUCLEOTIDE SEQUENCE</scope>
    <source>
        <strain evidence="2">S-188037</strain>
    </source>
</reference>